<evidence type="ECO:0000256" key="1">
    <source>
        <dbReference type="ARBA" id="ARBA00010838"/>
    </source>
</evidence>
<accession>A0A099I8Z9</accession>
<evidence type="ECO:0000256" key="2">
    <source>
        <dbReference type="ARBA" id="ARBA00022801"/>
    </source>
</evidence>
<comment type="similarity">
    <text evidence="1 4">Belongs to the glycosyl hydrolase 1 family.</text>
</comment>
<sequence>MAFPEGFLWGGSSSSAQVEGGYDCDGRGLSIWDVKQLNEGTCSFHYASDFYHHWKEDIALMAEMGFKAYRMSISWSRILPDGENEINQKGIDFYKAVFAECRKYDIEPIVTIFHFDLPLALEKKYGNWNNRRMMDAYVAYCRVLFSEFKEDVTYWLTYNEQNMLIFFGAVDMTGGSVRVQNLDALYNQAHVQLVAQAKAIHLCHELCPDAKIGPAPNITTSYPKSCNPIDYIAAMNMDDLRNNFYLDALVFGKYPESVNHYFELNDIQIRTEEGDFECMRTCHPDFIGFNCYGNDTTEYLPYFEIDYEAMLHADNREVSYLMKLMDKPGIGRAVQNEYFMKSEADGHSFDPYCIRITARRLTQRYHLPVLITENGYGREDTLEADGSIHDSYRIEHLRETIRQMRIGIEEGADIMGYCPWSAIDLVSTREGISKRYGFVYVDRNEDDNAAKTAEMKRYRKDSFYWYQQVIASNGAKLEE</sequence>
<dbReference type="Pfam" id="PF00232">
    <property type="entry name" value="Glyco_hydro_1"/>
    <property type="match status" value="1"/>
</dbReference>
<dbReference type="PRINTS" id="PR00131">
    <property type="entry name" value="GLHYDRLASE1"/>
</dbReference>
<evidence type="ECO:0000256" key="4">
    <source>
        <dbReference type="RuleBase" id="RU003690"/>
    </source>
</evidence>
<gene>
    <name evidence="5" type="ORF">CIAN88_04790</name>
</gene>
<keyword evidence="2" id="KW-0378">Hydrolase</keyword>
<dbReference type="FunFam" id="3.20.20.80:FF:000004">
    <property type="entry name" value="Beta-glucosidase 6-phospho-beta-glucosidase"/>
    <property type="match status" value="1"/>
</dbReference>
<dbReference type="EMBL" id="JQIF01000020">
    <property type="protein sequence ID" value="KGJ54180.1"/>
    <property type="molecule type" value="Genomic_DNA"/>
</dbReference>
<dbReference type="Proteomes" id="UP000030008">
    <property type="component" value="Unassembled WGS sequence"/>
</dbReference>
<dbReference type="GO" id="GO:0016052">
    <property type="term" value="P:carbohydrate catabolic process"/>
    <property type="evidence" value="ECO:0007669"/>
    <property type="project" value="TreeGrafter"/>
</dbReference>
<proteinExistence type="inferred from homology"/>
<name>A0A099I8Z9_CLOIN</name>
<evidence type="ECO:0000313" key="6">
    <source>
        <dbReference type="Proteomes" id="UP000030008"/>
    </source>
</evidence>
<reference evidence="5 6" key="1">
    <citation type="submission" date="2014-08" db="EMBL/GenBank/DDBJ databases">
        <title>Clostridium innocuum, an unnegligible vancomycin-resistant pathogen causing extra-intestinal infections.</title>
        <authorList>
            <person name="Feng Y."/>
            <person name="Chiu C.-H."/>
        </authorList>
    </citation>
    <scope>NUCLEOTIDE SEQUENCE [LARGE SCALE GENOMIC DNA]</scope>
    <source>
        <strain evidence="5 6">AN88</strain>
    </source>
</reference>
<dbReference type="Gene3D" id="3.20.20.80">
    <property type="entry name" value="Glycosidases"/>
    <property type="match status" value="1"/>
</dbReference>
<dbReference type="RefSeq" id="WP_044904367.1">
    <property type="nucleotide sequence ID" value="NZ_JAQCQO010000025.1"/>
</dbReference>
<dbReference type="AlphaFoldDB" id="A0A099I8Z9"/>
<dbReference type="InterPro" id="IPR017853">
    <property type="entry name" value="GH"/>
</dbReference>
<dbReference type="InterPro" id="IPR001360">
    <property type="entry name" value="Glyco_hydro_1"/>
</dbReference>
<dbReference type="GO" id="GO:0008422">
    <property type="term" value="F:beta-glucosidase activity"/>
    <property type="evidence" value="ECO:0007669"/>
    <property type="project" value="TreeGrafter"/>
</dbReference>
<dbReference type="GO" id="GO:0005829">
    <property type="term" value="C:cytosol"/>
    <property type="evidence" value="ECO:0007669"/>
    <property type="project" value="TreeGrafter"/>
</dbReference>
<protein>
    <submittedName>
        <fullName evidence="5">6-phospho-beta-glucosidase</fullName>
    </submittedName>
</protein>
<dbReference type="SUPFAM" id="SSF51445">
    <property type="entry name" value="(Trans)glycosidases"/>
    <property type="match status" value="1"/>
</dbReference>
<dbReference type="PANTHER" id="PTHR10353:SF136">
    <property type="entry name" value="ARYL-PHOSPHO-BETA-D-GLUCOSIDASE BGLC"/>
    <property type="match status" value="1"/>
</dbReference>
<comment type="caution">
    <text evidence="5">The sequence shown here is derived from an EMBL/GenBank/DDBJ whole genome shotgun (WGS) entry which is preliminary data.</text>
</comment>
<organism evidence="5 6">
    <name type="scientific">Clostridium innocuum</name>
    <dbReference type="NCBI Taxonomy" id="1522"/>
    <lineage>
        <taxon>Bacteria</taxon>
        <taxon>Bacillati</taxon>
        <taxon>Bacillota</taxon>
        <taxon>Clostridia</taxon>
        <taxon>Eubacteriales</taxon>
        <taxon>Clostridiaceae</taxon>
        <taxon>Clostridium</taxon>
    </lineage>
</organism>
<dbReference type="PANTHER" id="PTHR10353">
    <property type="entry name" value="GLYCOSYL HYDROLASE"/>
    <property type="match status" value="1"/>
</dbReference>
<keyword evidence="3" id="KW-0326">Glycosidase</keyword>
<evidence type="ECO:0000256" key="3">
    <source>
        <dbReference type="ARBA" id="ARBA00023295"/>
    </source>
</evidence>
<evidence type="ECO:0000313" key="5">
    <source>
        <dbReference type="EMBL" id="KGJ54180.1"/>
    </source>
</evidence>